<dbReference type="Ensembl" id="ENSOSUT00000012563.1">
    <property type="protein sequence ID" value="ENSOSUP00000012147.1"/>
    <property type="gene ID" value="ENSOSUG00000008768.1"/>
</dbReference>
<organism evidence="2 3">
    <name type="scientific">Otus sunia</name>
    <name type="common">Oriental scops-owl</name>
    <dbReference type="NCBI Taxonomy" id="257818"/>
    <lineage>
        <taxon>Eukaryota</taxon>
        <taxon>Metazoa</taxon>
        <taxon>Chordata</taxon>
        <taxon>Craniata</taxon>
        <taxon>Vertebrata</taxon>
        <taxon>Euteleostomi</taxon>
        <taxon>Archelosauria</taxon>
        <taxon>Archosauria</taxon>
        <taxon>Dinosauria</taxon>
        <taxon>Saurischia</taxon>
        <taxon>Theropoda</taxon>
        <taxon>Coelurosauria</taxon>
        <taxon>Aves</taxon>
        <taxon>Neognathae</taxon>
        <taxon>Neoaves</taxon>
        <taxon>Telluraves</taxon>
        <taxon>Strigiformes</taxon>
        <taxon>Strigidae</taxon>
        <taxon>Otus</taxon>
    </lineage>
</organism>
<name>A0A8C8B1H7_9STRI</name>
<proteinExistence type="predicted"/>
<evidence type="ECO:0000256" key="1">
    <source>
        <dbReference type="SAM" id="MobiDB-lite"/>
    </source>
</evidence>
<dbReference type="GO" id="GO:0006355">
    <property type="term" value="P:regulation of DNA-templated transcription"/>
    <property type="evidence" value="ECO:0007669"/>
    <property type="project" value="InterPro"/>
</dbReference>
<reference evidence="2" key="1">
    <citation type="submission" date="2025-08" db="UniProtKB">
        <authorList>
            <consortium name="Ensembl"/>
        </authorList>
    </citation>
    <scope>IDENTIFICATION</scope>
</reference>
<dbReference type="Pfam" id="PF06729">
    <property type="entry name" value="CENP-R"/>
    <property type="match status" value="1"/>
</dbReference>
<dbReference type="PANTHER" id="PTHR15581">
    <property type="entry name" value="CENTROMERE PROTEIN R"/>
    <property type="match status" value="1"/>
</dbReference>
<reference evidence="2" key="2">
    <citation type="submission" date="2025-09" db="UniProtKB">
        <authorList>
            <consortium name="Ensembl"/>
        </authorList>
    </citation>
    <scope>IDENTIFICATION</scope>
</reference>
<dbReference type="PANTHER" id="PTHR15581:SF0">
    <property type="entry name" value="CENTROMERE PROTEIN R"/>
    <property type="match status" value="1"/>
</dbReference>
<feature type="compositionally biased region" description="Polar residues" evidence="1">
    <location>
        <begin position="166"/>
        <end position="199"/>
    </location>
</feature>
<protein>
    <recommendedName>
        <fullName evidence="4">Centromere protein R</fullName>
    </recommendedName>
</protein>
<evidence type="ECO:0000313" key="3">
    <source>
        <dbReference type="Proteomes" id="UP000694552"/>
    </source>
</evidence>
<feature type="region of interest" description="Disordered" evidence="1">
    <location>
        <begin position="1"/>
        <end position="221"/>
    </location>
</feature>
<keyword evidence="3" id="KW-1185">Reference proteome</keyword>
<evidence type="ECO:0008006" key="4">
    <source>
        <dbReference type="Google" id="ProtNLM"/>
    </source>
</evidence>
<evidence type="ECO:0000313" key="2">
    <source>
        <dbReference type="Ensembl" id="ENSOSUP00000012147.1"/>
    </source>
</evidence>
<dbReference type="GO" id="GO:0034080">
    <property type="term" value="P:CENP-A containing chromatin assembly"/>
    <property type="evidence" value="ECO:0007669"/>
    <property type="project" value="InterPro"/>
</dbReference>
<feature type="compositionally biased region" description="Pro residues" evidence="1">
    <location>
        <begin position="91"/>
        <end position="106"/>
    </location>
</feature>
<sequence length="318" mass="34416">MRVPSPSPPDGNRLSRPPVGDPPPARGPRRPEGLGWPHLPSRPSWPRTNLPRGGEAATGPVPPVAQHRPWGQRDPTSRFPLLRPDGRRAPPARPCPAPPPALPGPRPALSAPFPAGGVWPVHGGGRSAKAAGAAPGAVMSVKRSLKLDTVKKDSPPDETHLKTEQKNLNPYSPTTGTRQMSPFSSPMTHNAQNLKNHPSNGDEIEESDSESRLSRRGQPQTEEDVFLELQSKVKSSLVRILNIRAKLTSLQALEGSRELENIGVSDLPCTLSAEVQRTQVLMSQAEELQLLKRNHGKLPAREYIQTTSSSTFLASLLD</sequence>
<dbReference type="Proteomes" id="UP000694552">
    <property type="component" value="Unplaced"/>
</dbReference>
<dbReference type="InterPro" id="IPR009601">
    <property type="entry name" value="CENP-R"/>
</dbReference>
<accession>A0A8C8B1H7</accession>
<feature type="compositionally biased region" description="Low complexity" evidence="1">
    <location>
        <begin position="127"/>
        <end position="137"/>
    </location>
</feature>
<dbReference type="GO" id="GO:0005654">
    <property type="term" value="C:nucleoplasm"/>
    <property type="evidence" value="ECO:0007669"/>
    <property type="project" value="TreeGrafter"/>
</dbReference>
<dbReference type="AlphaFoldDB" id="A0A8C8B1H7"/>
<feature type="compositionally biased region" description="Basic and acidic residues" evidence="1">
    <location>
        <begin position="145"/>
        <end position="165"/>
    </location>
</feature>